<dbReference type="GO" id="GO:0016787">
    <property type="term" value="F:hydrolase activity"/>
    <property type="evidence" value="ECO:0007669"/>
    <property type="project" value="UniProtKB-ARBA"/>
</dbReference>
<sequence length="372" mass="40940">MTMTFRPTIVIVLDGLDPLYLESTETPNLEALATYGSFRLVQAVIPTVTNVNHAAIITGSFPERTRIVSNFRFDPQTRQGTFIEAADFLAAPTILERVAQAGGRTVLITSKRKLLHFLGRGVHTAVTAEEPPDELVAALGSPPPIYSETVDDWTLQALLYIVEHYHLDLVYCTTTDYALHRWPPGAPEARHYLTQIDRRIGELLQRVPDHRIVVTADHGMRAKRRAIDLAAALAQYGIEATFVPPIRDRYVVHHRNMGGAGYVFVHRGSVEQARDILAALPGIEAVYDSGQAADLFHLPISDIGDLFVLGDEHTVFAPSGTLPTIATEIDLRSHGSRHEAIVPLWGLGTDVSTASWNIDVPRLLGLASEERA</sequence>
<dbReference type="Pfam" id="PF01663">
    <property type="entry name" value="Phosphodiest"/>
    <property type="match status" value="1"/>
</dbReference>
<comment type="caution">
    <text evidence="1">The sequence shown here is derived from an EMBL/GenBank/DDBJ whole genome shotgun (WGS) entry which is preliminary data.</text>
</comment>
<name>A0A7C1XRZ0_THERO</name>
<gene>
    <name evidence="1" type="ORF">ENP47_09885</name>
</gene>
<accession>A0A7C1XRZ0</accession>
<dbReference type="Gene3D" id="3.30.1360.110">
    <property type="entry name" value="Domain 2, Phosphonoacetate Hydrolase"/>
    <property type="match status" value="1"/>
</dbReference>
<dbReference type="Gene3D" id="3.40.720.10">
    <property type="entry name" value="Alkaline Phosphatase, subunit A"/>
    <property type="match status" value="1"/>
</dbReference>
<dbReference type="InterPro" id="IPR017850">
    <property type="entry name" value="Alkaline_phosphatase_core_sf"/>
</dbReference>
<evidence type="ECO:0000313" key="1">
    <source>
        <dbReference type="EMBL" id="HEF65892.1"/>
    </source>
</evidence>
<dbReference type="PANTHER" id="PTHR10151">
    <property type="entry name" value="ECTONUCLEOTIDE PYROPHOSPHATASE/PHOSPHODIESTERASE"/>
    <property type="match status" value="1"/>
</dbReference>
<organism evidence="1">
    <name type="scientific">Thermomicrobium roseum</name>
    <dbReference type="NCBI Taxonomy" id="500"/>
    <lineage>
        <taxon>Bacteria</taxon>
        <taxon>Pseudomonadati</taxon>
        <taxon>Thermomicrobiota</taxon>
        <taxon>Thermomicrobia</taxon>
        <taxon>Thermomicrobiales</taxon>
        <taxon>Thermomicrobiaceae</taxon>
        <taxon>Thermomicrobium</taxon>
    </lineage>
</organism>
<protein>
    <recommendedName>
        <fullName evidence="2">Phosphonoacetate hydrolase</fullName>
    </recommendedName>
</protein>
<dbReference type="EMBL" id="DSJL01000011">
    <property type="protein sequence ID" value="HEF65892.1"/>
    <property type="molecule type" value="Genomic_DNA"/>
</dbReference>
<dbReference type="AlphaFoldDB" id="A0A7C1XRZ0"/>
<dbReference type="InterPro" id="IPR002591">
    <property type="entry name" value="Phosphodiest/P_Trfase"/>
</dbReference>
<evidence type="ECO:0008006" key="2">
    <source>
        <dbReference type="Google" id="ProtNLM"/>
    </source>
</evidence>
<dbReference type="SUPFAM" id="SSF53649">
    <property type="entry name" value="Alkaline phosphatase-like"/>
    <property type="match status" value="1"/>
</dbReference>
<reference evidence="1" key="1">
    <citation type="journal article" date="2020" name="mSystems">
        <title>Genome- and Community-Level Interaction Insights into Carbon Utilization and Element Cycling Functions of Hydrothermarchaeota in Hydrothermal Sediment.</title>
        <authorList>
            <person name="Zhou Z."/>
            <person name="Liu Y."/>
            <person name="Xu W."/>
            <person name="Pan J."/>
            <person name="Luo Z.H."/>
            <person name="Li M."/>
        </authorList>
    </citation>
    <scope>NUCLEOTIDE SEQUENCE [LARGE SCALE GENOMIC DNA]</scope>
    <source>
        <strain evidence="1">SpSt-222</strain>
    </source>
</reference>
<proteinExistence type="predicted"/>
<dbReference type="InterPro" id="IPR023116">
    <property type="entry name" value="Phosphonoacetate_hydro_insert"/>
</dbReference>
<dbReference type="PANTHER" id="PTHR10151:SF120">
    <property type="entry name" value="BIS(5'-ADENOSYL)-TRIPHOSPHATASE"/>
    <property type="match status" value="1"/>
</dbReference>